<comment type="caution">
    <text evidence="4">The sequence shown here is derived from an EMBL/GenBank/DDBJ whole genome shotgun (WGS) entry which is preliminary data.</text>
</comment>
<dbReference type="AlphaFoldDB" id="A0A428MVD9"/>
<evidence type="ECO:0000313" key="4">
    <source>
        <dbReference type="EMBL" id="RSL30098.1"/>
    </source>
</evidence>
<reference evidence="4 5" key="1">
    <citation type="submission" date="2018-10" db="EMBL/GenBank/DDBJ databases">
        <title>Draft genome sequence of Bacillus salarius IM0101, isolated from a hypersaline soil in Inner Mongolia, China.</title>
        <authorList>
            <person name="Yamprayoonswat W."/>
            <person name="Boonvisut S."/>
            <person name="Jumpathong W."/>
            <person name="Sittihan S."/>
            <person name="Ruangsuj P."/>
            <person name="Wanthongcharoen S."/>
            <person name="Thongpramul N."/>
            <person name="Pimmason S."/>
            <person name="Yu B."/>
            <person name="Yasawong M."/>
        </authorList>
    </citation>
    <scope>NUCLEOTIDE SEQUENCE [LARGE SCALE GENOMIC DNA]</scope>
    <source>
        <strain evidence="4 5">IM0101</strain>
    </source>
</reference>
<dbReference type="Proteomes" id="UP000275076">
    <property type="component" value="Unassembled WGS sequence"/>
</dbReference>
<feature type="transmembrane region" description="Helical" evidence="1">
    <location>
        <begin position="38"/>
        <end position="55"/>
    </location>
</feature>
<dbReference type="Pfam" id="PF09323">
    <property type="entry name" value="DUF1980"/>
    <property type="match status" value="1"/>
</dbReference>
<feature type="domain" description="DUF1980" evidence="3">
    <location>
        <begin position="152"/>
        <end position="283"/>
    </location>
</feature>
<proteinExistence type="predicted"/>
<dbReference type="InterPro" id="IPR015402">
    <property type="entry name" value="DUF1980"/>
</dbReference>
<organism evidence="4 5">
    <name type="scientific">Salibacterium salarium</name>
    <dbReference type="NCBI Taxonomy" id="284579"/>
    <lineage>
        <taxon>Bacteria</taxon>
        <taxon>Bacillati</taxon>
        <taxon>Bacillota</taxon>
        <taxon>Bacilli</taxon>
        <taxon>Bacillales</taxon>
        <taxon>Bacillaceae</taxon>
    </lineage>
</organism>
<dbReference type="EMBL" id="RBVX01000043">
    <property type="protein sequence ID" value="RSL30098.1"/>
    <property type="molecule type" value="Genomic_DNA"/>
</dbReference>
<keyword evidence="5" id="KW-1185">Reference proteome</keyword>
<name>A0A428MVD9_9BACI</name>
<feature type="transmembrane region" description="Helical" evidence="1">
    <location>
        <begin position="7"/>
        <end position="26"/>
    </location>
</feature>
<dbReference type="PANTHER" id="PTHR40047">
    <property type="entry name" value="UPF0703 PROTEIN YCGQ"/>
    <property type="match status" value="1"/>
</dbReference>
<dbReference type="PANTHER" id="PTHR40047:SF1">
    <property type="entry name" value="UPF0703 PROTEIN YCGQ"/>
    <property type="match status" value="1"/>
</dbReference>
<dbReference type="NCBIfam" id="TIGR03943">
    <property type="entry name" value="TIGR03943 family putative permease subunit"/>
    <property type="match status" value="1"/>
</dbReference>
<dbReference type="Pfam" id="PF21537">
    <property type="entry name" value="DUF1980_C"/>
    <property type="match status" value="1"/>
</dbReference>
<evidence type="ECO:0000259" key="2">
    <source>
        <dbReference type="Pfam" id="PF09323"/>
    </source>
</evidence>
<feature type="transmembrane region" description="Helical" evidence="1">
    <location>
        <begin position="89"/>
        <end position="106"/>
    </location>
</feature>
<keyword evidence="1" id="KW-1133">Transmembrane helix</keyword>
<dbReference type="RefSeq" id="WP_125561297.1">
    <property type="nucleotide sequence ID" value="NZ_RBVX01000043.1"/>
</dbReference>
<dbReference type="InterPro" id="IPR048493">
    <property type="entry name" value="DUF1980_N"/>
</dbReference>
<dbReference type="InterPro" id="IPR052955">
    <property type="entry name" value="UPF0703_membrane_permease"/>
</dbReference>
<keyword evidence="1" id="KW-0472">Membrane</keyword>
<sequence length="290" mass="33173">MHFSFQHFLRASILGAFAAFFLYQHLTGDITNYINPKYGFMSKMAGGFLAFLFLIQLSRVWRSSTGGHVHCSSSCDHNHGYDDSFLKKFISYSILVYPLIMGFASAPQTLDSSFAENKGTMLPQVKDSKTDSISSDEIHDQEPLPNNNFIREEDYQKRMQYLKESNVINMEKDIFSSYYNAIRNNSRDFVGKPIKVQGFIYREEGLHFNQVVISRFIITHCIADAGVMGLLAEFEQAGSFEEDTWLEIEGELDVTVYNGVELPVIKAKRGRIIEEPSNPYIYPVLREMTN</sequence>
<protein>
    <submittedName>
        <fullName evidence="4">TIGR03943 family protein</fullName>
    </submittedName>
</protein>
<evidence type="ECO:0000313" key="5">
    <source>
        <dbReference type="Proteomes" id="UP000275076"/>
    </source>
</evidence>
<evidence type="ECO:0000259" key="3">
    <source>
        <dbReference type="Pfam" id="PF21537"/>
    </source>
</evidence>
<gene>
    <name evidence="4" type="ORF">D7Z54_27825</name>
</gene>
<keyword evidence="1" id="KW-0812">Transmembrane</keyword>
<feature type="domain" description="DUF1980" evidence="2">
    <location>
        <begin position="9"/>
        <end position="121"/>
    </location>
</feature>
<dbReference type="InterPro" id="IPR048447">
    <property type="entry name" value="DUF1980_C"/>
</dbReference>
<evidence type="ECO:0000256" key="1">
    <source>
        <dbReference type="SAM" id="Phobius"/>
    </source>
</evidence>
<accession>A0A428MVD9</accession>
<dbReference type="OrthoDB" id="9770408at2"/>